<dbReference type="PANTHER" id="PTHR43798">
    <property type="entry name" value="MONOACYLGLYCEROL LIPASE"/>
    <property type="match status" value="1"/>
</dbReference>
<dbReference type="InterPro" id="IPR050266">
    <property type="entry name" value="AB_hydrolase_sf"/>
</dbReference>
<dbReference type="PRINTS" id="PR00111">
    <property type="entry name" value="ABHYDROLASE"/>
</dbReference>
<keyword evidence="2" id="KW-0378">Hydrolase</keyword>
<evidence type="ECO:0000259" key="1">
    <source>
        <dbReference type="Pfam" id="PF00561"/>
    </source>
</evidence>
<evidence type="ECO:0000313" key="3">
    <source>
        <dbReference type="Proteomes" id="UP000184604"/>
    </source>
</evidence>
<dbReference type="OrthoDB" id="9775557at2"/>
<gene>
    <name evidence="2" type="ORF">BS101_11060</name>
</gene>
<organism evidence="2 3">
    <name type="scientific">Clostridium kluyveri</name>
    <dbReference type="NCBI Taxonomy" id="1534"/>
    <lineage>
        <taxon>Bacteria</taxon>
        <taxon>Bacillati</taxon>
        <taxon>Bacillota</taxon>
        <taxon>Clostridia</taxon>
        <taxon>Eubacteriales</taxon>
        <taxon>Clostridiaceae</taxon>
        <taxon>Clostridium</taxon>
    </lineage>
</organism>
<accession>A0A1L5F8D4</accession>
<dbReference type="InterPro" id="IPR000073">
    <property type="entry name" value="AB_hydrolase_1"/>
</dbReference>
<dbReference type="Gene3D" id="3.40.50.1820">
    <property type="entry name" value="alpha/beta hydrolase"/>
    <property type="match status" value="1"/>
</dbReference>
<evidence type="ECO:0000313" key="2">
    <source>
        <dbReference type="EMBL" id="APM39247.1"/>
    </source>
</evidence>
<reference evidence="2 3" key="1">
    <citation type="submission" date="2016-12" db="EMBL/GenBank/DDBJ databases">
        <title>Complete genome sequence of Clostridium kluyveri JZZ isolated from the pit mud of a Chinese flavor liquor-making factory.</title>
        <authorList>
            <person name="Wang Y."/>
        </authorList>
    </citation>
    <scope>NUCLEOTIDE SEQUENCE [LARGE SCALE GENOMIC DNA]</scope>
    <source>
        <strain evidence="2 3">JZZ</strain>
    </source>
</reference>
<name>A0A1L5F8D4_CLOKL</name>
<dbReference type="Pfam" id="PF00561">
    <property type="entry name" value="Abhydrolase_1"/>
    <property type="match status" value="1"/>
</dbReference>
<dbReference type="EMBL" id="CP018335">
    <property type="protein sequence ID" value="APM39247.1"/>
    <property type="molecule type" value="Genomic_DNA"/>
</dbReference>
<dbReference type="GO" id="GO:0016020">
    <property type="term" value="C:membrane"/>
    <property type="evidence" value="ECO:0007669"/>
    <property type="project" value="TreeGrafter"/>
</dbReference>
<dbReference type="SUPFAM" id="SSF53474">
    <property type="entry name" value="alpha/beta-Hydrolases"/>
    <property type="match status" value="1"/>
</dbReference>
<proteinExistence type="predicted"/>
<dbReference type="PANTHER" id="PTHR43798:SF33">
    <property type="entry name" value="HYDROLASE, PUTATIVE (AFU_ORTHOLOGUE AFUA_2G14860)-RELATED"/>
    <property type="match status" value="1"/>
</dbReference>
<dbReference type="AlphaFoldDB" id="A0A1L5F8D4"/>
<protein>
    <submittedName>
        <fullName evidence="2">Alpha/beta hydrolase</fullName>
    </submittedName>
</protein>
<feature type="domain" description="AB hydrolase-1" evidence="1">
    <location>
        <begin position="54"/>
        <end position="149"/>
    </location>
</feature>
<dbReference type="RefSeq" id="WP_073538881.1">
    <property type="nucleotide sequence ID" value="NZ_CP018335.1"/>
</dbReference>
<dbReference type="Proteomes" id="UP000184604">
    <property type="component" value="Chromosome"/>
</dbReference>
<sequence>MKKFFKPTFICILILSFIIMPCKAAISIKQKYISYKKVKIYTEAYNYSPNKKEAIIFLHGLEGNHSHGEFLYDKSNPYMTITLDYLDHGSSDHIPFVSWKTQLDSIKEVLDSYGIKKVHLIGHSFGADTAMMFAEKYPDRVKDIVLLDRAYYNFKDLEQFNMTKNLSAVLEYDPESGLSKDEQMQYINMSWDNDITKTWNINKNVLLISADTKNFTGDPSTGTPSLAKIISMIKENPPEFGIDPSEAELLPDMTEDNVLDLVDFLKIKSDRFNHVNNKFSVVHTSYTHGEMVRDSNAMNEMRTYVINYLKSKNHTIK</sequence>
<dbReference type="GO" id="GO:0016787">
    <property type="term" value="F:hydrolase activity"/>
    <property type="evidence" value="ECO:0007669"/>
    <property type="project" value="UniProtKB-KW"/>
</dbReference>
<dbReference type="InterPro" id="IPR029058">
    <property type="entry name" value="AB_hydrolase_fold"/>
</dbReference>